<dbReference type="CDD" id="cd09071">
    <property type="entry name" value="FAR_C"/>
    <property type="match status" value="1"/>
</dbReference>
<evidence type="ECO:0000259" key="10">
    <source>
        <dbReference type="Pfam" id="PF03015"/>
    </source>
</evidence>
<evidence type="ECO:0000256" key="5">
    <source>
        <dbReference type="ARBA" id="ARBA00022989"/>
    </source>
</evidence>
<gene>
    <name evidence="12" type="ORF">V5799_018383</name>
</gene>
<comment type="similarity">
    <text evidence="2 9">Belongs to the fatty acyl-CoA reductase family.</text>
</comment>
<dbReference type="GO" id="GO:0005777">
    <property type="term" value="C:peroxisome"/>
    <property type="evidence" value="ECO:0007669"/>
    <property type="project" value="TreeGrafter"/>
</dbReference>
<dbReference type="PANTHER" id="PTHR11011">
    <property type="entry name" value="MALE STERILITY PROTEIN 2-RELATED"/>
    <property type="match status" value="1"/>
</dbReference>
<evidence type="ECO:0000313" key="13">
    <source>
        <dbReference type="Proteomes" id="UP001321473"/>
    </source>
</evidence>
<dbReference type="AlphaFoldDB" id="A0AAQ4F0I2"/>
<comment type="caution">
    <text evidence="12">The sequence shown here is derived from an EMBL/GenBank/DDBJ whole genome shotgun (WGS) entry which is preliminary data.</text>
</comment>
<dbReference type="GO" id="GO:0035336">
    <property type="term" value="P:long-chain fatty-acyl-CoA metabolic process"/>
    <property type="evidence" value="ECO:0007669"/>
    <property type="project" value="TreeGrafter"/>
</dbReference>
<keyword evidence="5" id="KW-1133">Transmembrane helix</keyword>
<keyword evidence="9" id="KW-0521">NADP</keyword>
<dbReference type="EMBL" id="JARKHS020009037">
    <property type="protein sequence ID" value="KAK8780282.1"/>
    <property type="molecule type" value="Genomic_DNA"/>
</dbReference>
<feature type="domain" description="Thioester reductase (TE)" evidence="11">
    <location>
        <begin position="50"/>
        <end position="319"/>
    </location>
</feature>
<evidence type="ECO:0000256" key="7">
    <source>
        <dbReference type="ARBA" id="ARBA00023136"/>
    </source>
</evidence>
<keyword evidence="4" id="KW-0812">Transmembrane</keyword>
<feature type="domain" description="Fatty acyl-CoA reductase C-terminal" evidence="10">
    <location>
        <begin position="391"/>
        <end position="482"/>
    </location>
</feature>
<comment type="catalytic activity">
    <reaction evidence="8 9">
        <text>a long-chain fatty acyl-CoA + 2 NADPH + 2 H(+) = a long-chain primary fatty alcohol + 2 NADP(+) + CoA</text>
        <dbReference type="Rhea" id="RHEA:52716"/>
        <dbReference type="ChEBI" id="CHEBI:15378"/>
        <dbReference type="ChEBI" id="CHEBI:57287"/>
        <dbReference type="ChEBI" id="CHEBI:57783"/>
        <dbReference type="ChEBI" id="CHEBI:58349"/>
        <dbReference type="ChEBI" id="CHEBI:77396"/>
        <dbReference type="ChEBI" id="CHEBI:83139"/>
        <dbReference type="EC" id="1.2.1.84"/>
    </reaction>
</comment>
<dbReference type="InterPro" id="IPR033640">
    <property type="entry name" value="FAR_C"/>
</dbReference>
<dbReference type="PANTHER" id="PTHR11011:SF116">
    <property type="entry name" value="FATTY ACYL-COA REDUCTASE CG5065-RELATED"/>
    <property type="match status" value="1"/>
</dbReference>
<dbReference type="InterPro" id="IPR036291">
    <property type="entry name" value="NAD(P)-bd_dom_sf"/>
</dbReference>
<dbReference type="CDD" id="cd05236">
    <property type="entry name" value="FAR-N_SDR_e"/>
    <property type="match status" value="1"/>
</dbReference>
<organism evidence="12 13">
    <name type="scientific">Amblyomma americanum</name>
    <name type="common">Lone star tick</name>
    <dbReference type="NCBI Taxonomy" id="6943"/>
    <lineage>
        <taxon>Eukaryota</taxon>
        <taxon>Metazoa</taxon>
        <taxon>Ecdysozoa</taxon>
        <taxon>Arthropoda</taxon>
        <taxon>Chelicerata</taxon>
        <taxon>Arachnida</taxon>
        <taxon>Acari</taxon>
        <taxon>Parasitiformes</taxon>
        <taxon>Ixodida</taxon>
        <taxon>Ixodoidea</taxon>
        <taxon>Ixodidae</taxon>
        <taxon>Amblyomminae</taxon>
        <taxon>Amblyomma</taxon>
    </lineage>
</organism>
<accession>A0AAQ4F0I2</accession>
<dbReference type="InterPro" id="IPR026055">
    <property type="entry name" value="FAR"/>
</dbReference>
<dbReference type="GO" id="GO:0080019">
    <property type="term" value="F:alcohol-forming very long-chain fatty acyl-CoA reductase activity"/>
    <property type="evidence" value="ECO:0007669"/>
    <property type="project" value="InterPro"/>
</dbReference>
<evidence type="ECO:0000256" key="8">
    <source>
        <dbReference type="ARBA" id="ARBA00052530"/>
    </source>
</evidence>
<keyword evidence="9" id="KW-0560">Oxidoreductase</keyword>
<dbReference type="FunFam" id="3.40.50.720:FF:000143">
    <property type="entry name" value="Fatty acyl-CoA reductase"/>
    <property type="match status" value="1"/>
</dbReference>
<evidence type="ECO:0000259" key="11">
    <source>
        <dbReference type="Pfam" id="PF07993"/>
    </source>
</evidence>
<proteinExistence type="inferred from homology"/>
<comment type="subcellular location">
    <subcellularLocation>
        <location evidence="1">Membrane</location>
        <topology evidence="1">Multi-pass membrane protein</topology>
    </subcellularLocation>
</comment>
<evidence type="ECO:0000256" key="6">
    <source>
        <dbReference type="ARBA" id="ARBA00023098"/>
    </source>
</evidence>
<dbReference type="SUPFAM" id="SSF51735">
    <property type="entry name" value="NAD(P)-binding Rossmann-fold domains"/>
    <property type="match status" value="1"/>
</dbReference>
<name>A0AAQ4F0I2_AMBAM</name>
<dbReference type="Proteomes" id="UP001321473">
    <property type="component" value="Unassembled WGS sequence"/>
</dbReference>
<sequence length="546" mass="61382">MTALSPCRSHCCIVYLGSEQQQPSPPTDFVTDGNGDSQVARFYQDRAVFLTGGTGFIGKVLLEKLLRSCPGLKRVYLLIRTKRGEEPQARLATILSSQVFERLKQEQPSALEKVTAVPGDIALARLGLSESDRATLVEEVSVVFHSAATVRFEEPLKVAFQLNVLATRSVLDLCKQIRNLCAFVHVSTAYTNCEKIGEVHEMIYEPCVDIETVTAAAQCTEDKSMGNEDEFLFGMPNTYTLTKRLAEVLLRDEHGSTPVAIVRPSIVTASWKEPFPGWIDNYAAVTGLIASVGTGLLPSMLVKKDCIGDYIPVDIVASTLICVAWHTAITRSEYVRVYHCTSGASKSQTWGDMTTAVQEAVLRYPMPYVARYPKFAVTSNGIWYNANLWCLHCLPAFVGDLALQLMGQKPRFIQRYRKVRKRMDIVRYFTTHGWLFRSNNVKGLASSLSLPDKKLFSLGVQDMDWRPYWNQYVLGIRKYLFKGEDDSLPDARRQLKKLYAVRLFLHLPLLILMSRMLMTETASKLGYSSMTTATRLWKTLPALWPL</sequence>
<keyword evidence="3 9" id="KW-0444">Lipid biosynthesis</keyword>
<evidence type="ECO:0000256" key="3">
    <source>
        <dbReference type="ARBA" id="ARBA00022516"/>
    </source>
</evidence>
<dbReference type="EC" id="1.2.1.84" evidence="9"/>
<reference evidence="12 13" key="1">
    <citation type="journal article" date="2023" name="Arcadia Sci">
        <title>De novo assembly of a long-read Amblyomma americanum tick genome.</title>
        <authorList>
            <person name="Chou S."/>
            <person name="Poskanzer K.E."/>
            <person name="Rollins M."/>
            <person name="Thuy-Boun P.S."/>
        </authorList>
    </citation>
    <scope>NUCLEOTIDE SEQUENCE [LARGE SCALE GENOMIC DNA]</scope>
    <source>
        <strain evidence="12">F_SG_1</strain>
        <tissue evidence="12">Salivary glands</tissue>
    </source>
</reference>
<dbReference type="InterPro" id="IPR013120">
    <property type="entry name" value="FAR_NAD-bd"/>
</dbReference>
<dbReference type="GO" id="GO:0102965">
    <property type="term" value="F:alcohol-forming long-chain fatty acyl-CoA reductase activity"/>
    <property type="evidence" value="ECO:0007669"/>
    <property type="project" value="UniProtKB-EC"/>
</dbReference>
<keyword evidence="6 9" id="KW-0443">Lipid metabolism</keyword>
<evidence type="ECO:0000256" key="2">
    <source>
        <dbReference type="ARBA" id="ARBA00005928"/>
    </source>
</evidence>
<dbReference type="Gene3D" id="3.40.50.720">
    <property type="entry name" value="NAD(P)-binding Rossmann-like Domain"/>
    <property type="match status" value="1"/>
</dbReference>
<evidence type="ECO:0000313" key="12">
    <source>
        <dbReference type="EMBL" id="KAK8780282.1"/>
    </source>
</evidence>
<evidence type="ECO:0000256" key="9">
    <source>
        <dbReference type="RuleBase" id="RU363097"/>
    </source>
</evidence>
<protein>
    <recommendedName>
        <fullName evidence="9">Fatty acyl-CoA reductase</fullName>
        <ecNumber evidence="9">1.2.1.84</ecNumber>
    </recommendedName>
</protein>
<dbReference type="Pfam" id="PF03015">
    <property type="entry name" value="Sterile"/>
    <property type="match status" value="1"/>
</dbReference>
<comment type="function">
    <text evidence="9">Catalyzes the reduction of fatty acyl-CoA to fatty alcohols.</text>
</comment>
<evidence type="ECO:0000256" key="1">
    <source>
        <dbReference type="ARBA" id="ARBA00004141"/>
    </source>
</evidence>
<dbReference type="GO" id="GO:0016020">
    <property type="term" value="C:membrane"/>
    <property type="evidence" value="ECO:0007669"/>
    <property type="project" value="UniProtKB-SubCell"/>
</dbReference>
<keyword evidence="7" id="KW-0472">Membrane</keyword>
<evidence type="ECO:0000256" key="4">
    <source>
        <dbReference type="ARBA" id="ARBA00022692"/>
    </source>
</evidence>
<dbReference type="Pfam" id="PF07993">
    <property type="entry name" value="NAD_binding_4"/>
    <property type="match status" value="1"/>
</dbReference>
<keyword evidence="13" id="KW-1185">Reference proteome</keyword>